<proteinExistence type="inferred from homology"/>
<name>A0A1R2CX77_9CILI</name>
<dbReference type="Pfam" id="PF00244">
    <property type="entry name" value="14-3-3"/>
    <property type="match status" value="1"/>
</dbReference>
<dbReference type="AlphaFoldDB" id="A0A1R2CX77"/>
<dbReference type="PANTHER" id="PTHR18860">
    <property type="entry name" value="14-3-3 PROTEIN"/>
    <property type="match status" value="1"/>
</dbReference>
<dbReference type="CDD" id="cd08774">
    <property type="entry name" value="14-3-3"/>
    <property type="match status" value="1"/>
</dbReference>
<dbReference type="PRINTS" id="PR00305">
    <property type="entry name" value="1433ZETA"/>
</dbReference>
<accession>A0A1R2CX77</accession>
<sequence length="250" mass="28741">METLVYQAKLAEQAERYEDMVRIMKEVVHHASELSVDQRNLLSVGYKNVVGVRRTAWRTISALETKEESRKNLKRAELARSFRLKIEDELNNRCQEVLDLISSILANKKNNTESRVFFLKMQGDYYRYMAEYQSVGANKTKYGTAAVDNAQRVYQQALELASADMPPTHPIRLGLALNYSVFFYEVKEQPTEACTMARTAFDQAIAELDNLDEEQYKDSTTIMQLIRDNLTLWTSEMQDAPKDGTAVEDL</sequence>
<dbReference type="OrthoDB" id="303155at2759"/>
<evidence type="ECO:0000313" key="4">
    <source>
        <dbReference type="EMBL" id="OMJ93618.1"/>
    </source>
</evidence>
<dbReference type="Gene3D" id="1.20.190.20">
    <property type="entry name" value="14-3-3 domain"/>
    <property type="match status" value="1"/>
</dbReference>
<keyword evidence="5" id="KW-1185">Reference proteome</keyword>
<evidence type="ECO:0000256" key="2">
    <source>
        <dbReference type="PIRSR" id="PIRSR000868-1"/>
    </source>
</evidence>
<dbReference type="SMART" id="SM00101">
    <property type="entry name" value="14_3_3"/>
    <property type="match status" value="1"/>
</dbReference>
<feature type="site" description="Interaction with phosphoserine on interacting protein" evidence="2">
    <location>
        <position position="127"/>
    </location>
</feature>
<comment type="caution">
    <text evidence="4">The sequence shown here is derived from an EMBL/GenBank/DDBJ whole genome shotgun (WGS) entry which is preliminary data.</text>
</comment>
<evidence type="ECO:0000256" key="1">
    <source>
        <dbReference type="ARBA" id="ARBA00006141"/>
    </source>
</evidence>
<dbReference type="SUPFAM" id="SSF48445">
    <property type="entry name" value="14-3-3 protein"/>
    <property type="match status" value="1"/>
</dbReference>
<dbReference type="InterPro" id="IPR000308">
    <property type="entry name" value="14-3-3"/>
</dbReference>
<feature type="domain" description="14-3-3" evidence="3">
    <location>
        <begin position="1"/>
        <end position="247"/>
    </location>
</feature>
<organism evidence="4 5">
    <name type="scientific">Stentor coeruleus</name>
    <dbReference type="NCBI Taxonomy" id="5963"/>
    <lineage>
        <taxon>Eukaryota</taxon>
        <taxon>Sar</taxon>
        <taxon>Alveolata</taxon>
        <taxon>Ciliophora</taxon>
        <taxon>Postciliodesmatophora</taxon>
        <taxon>Heterotrichea</taxon>
        <taxon>Heterotrichida</taxon>
        <taxon>Stentoridae</taxon>
        <taxon>Stentor</taxon>
    </lineage>
</organism>
<comment type="similarity">
    <text evidence="1">Belongs to the 14-3-3 family.</text>
</comment>
<evidence type="ECO:0000259" key="3">
    <source>
        <dbReference type="SMART" id="SM00101"/>
    </source>
</evidence>
<reference evidence="4 5" key="1">
    <citation type="submission" date="2016-11" db="EMBL/GenBank/DDBJ databases">
        <title>The macronuclear genome of Stentor coeruleus: a giant cell with tiny introns.</title>
        <authorList>
            <person name="Slabodnick M."/>
            <person name="Ruby J.G."/>
            <person name="Reiff S.B."/>
            <person name="Swart E.C."/>
            <person name="Gosai S."/>
            <person name="Prabakaran S."/>
            <person name="Witkowska E."/>
            <person name="Larue G.E."/>
            <person name="Fisher S."/>
            <person name="Freeman R.M."/>
            <person name="Gunawardena J."/>
            <person name="Chu W."/>
            <person name="Stover N.A."/>
            <person name="Gregory B.D."/>
            <person name="Nowacki M."/>
            <person name="Derisi J."/>
            <person name="Roy S.W."/>
            <person name="Marshall W.F."/>
            <person name="Sood P."/>
        </authorList>
    </citation>
    <scope>NUCLEOTIDE SEQUENCE [LARGE SCALE GENOMIC DNA]</scope>
    <source>
        <strain evidence="4">WM001</strain>
    </source>
</reference>
<dbReference type="EMBL" id="MPUH01000039">
    <property type="protein sequence ID" value="OMJ93618.1"/>
    <property type="molecule type" value="Genomic_DNA"/>
</dbReference>
<dbReference type="InterPro" id="IPR036815">
    <property type="entry name" value="14-3-3_dom_sf"/>
</dbReference>
<evidence type="ECO:0000313" key="5">
    <source>
        <dbReference type="Proteomes" id="UP000187209"/>
    </source>
</evidence>
<dbReference type="PROSITE" id="PS00796">
    <property type="entry name" value="1433_1"/>
    <property type="match status" value="1"/>
</dbReference>
<protein>
    <recommendedName>
        <fullName evidence="3">14-3-3 domain-containing protein</fullName>
    </recommendedName>
</protein>
<dbReference type="InterPro" id="IPR023410">
    <property type="entry name" value="14-3-3_domain"/>
</dbReference>
<dbReference type="PIRSF" id="PIRSF000868">
    <property type="entry name" value="14-3-3"/>
    <property type="match status" value="1"/>
</dbReference>
<dbReference type="Proteomes" id="UP000187209">
    <property type="component" value="Unassembled WGS sequence"/>
</dbReference>
<gene>
    <name evidence="4" type="ORF">SteCoe_3309</name>
</gene>
<dbReference type="InterPro" id="IPR023409">
    <property type="entry name" value="14-3-3_CS"/>
</dbReference>
<feature type="site" description="Interaction with phosphoserine on interacting protein" evidence="2">
    <location>
        <position position="54"/>
    </location>
</feature>